<accession>A0ABQ8XJT4</accession>
<evidence type="ECO:0000256" key="3">
    <source>
        <dbReference type="SAM" id="MobiDB-lite"/>
    </source>
</evidence>
<dbReference type="PANTHER" id="PTHR12356">
    <property type="entry name" value="NUCLEAR MOVEMENT PROTEIN NUDC"/>
    <property type="match status" value="1"/>
</dbReference>
<evidence type="ECO:0000259" key="4">
    <source>
        <dbReference type="PROSITE" id="PS51203"/>
    </source>
</evidence>
<dbReference type="InterPro" id="IPR037898">
    <property type="entry name" value="NudC_fam"/>
</dbReference>
<dbReference type="Gene3D" id="2.60.40.790">
    <property type="match status" value="1"/>
</dbReference>
<dbReference type="SUPFAM" id="SSF49764">
    <property type="entry name" value="HSP20-like chaperones"/>
    <property type="match status" value="1"/>
</dbReference>
<dbReference type="InterPro" id="IPR007052">
    <property type="entry name" value="CS_dom"/>
</dbReference>
<evidence type="ECO:0000313" key="6">
    <source>
        <dbReference type="Proteomes" id="UP001150062"/>
    </source>
</evidence>
<gene>
    <name evidence="5" type="ORF">M0813_05050</name>
</gene>
<organism evidence="5 6">
    <name type="scientific">Anaeramoeba flamelloides</name>
    <dbReference type="NCBI Taxonomy" id="1746091"/>
    <lineage>
        <taxon>Eukaryota</taxon>
        <taxon>Metamonada</taxon>
        <taxon>Anaeramoebidae</taxon>
        <taxon>Anaeramoeba</taxon>
    </lineage>
</organism>
<dbReference type="PROSITE" id="PS51203">
    <property type="entry name" value="CS"/>
    <property type="match status" value="1"/>
</dbReference>
<protein>
    <submittedName>
        <fullName evidence="5">Nuclear migration protein nudc</fullName>
    </submittedName>
</protein>
<keyword evidence="6" id="KW-1185">Reference proteome</keyword>
<comment type="caution">
    <text evidence="5">The sequence shown here is derived from an EMBL/GenBank/DDBJ whole genome shotgun (WGS) entry which is preliminary data.</text>
</comment>
<evidence type="ECO:0000256" key="2">
    <source>
        <dbReference type="ARBA" id="ARBA00022490"/>
    </source>
</evidence>
<dbReference type="InterPro" id="IPR008978">
    <property type="entry name" value="HSP20-like_chaperone"/>
</dbReference>
<name>A0ABQ8XJT4_9EUKA</name>
<dbReference type="Pfam" id="PF04969">
    <property type="entry name" value="CS"/>
    <property type="match status" value="1"/>
</dbReference>
<dbReference type="PANTHER" id="PTHR12356:SF3">
    <property type="entry name" value="NUCLEAR MIGRATION PROTEIN NUDC"/>
    <property type="match status" value="1"/>
</dbReference>
<feature type="compositionally biased region" description="Acidic residues" evidence="3">
    <location>
        <begin position="56"/>
        <end position="68"/>
    </location>
</feature>
<feature type="domain" description="CS" evidence="4">
    <location>
        <begin position="67"/>
        <end position="158"/>
    </location>
</feature>
<dbReference type="EMBL" id="JAOAOG010000293">
    <property type="protein sequence ID" value="KAJ6232292.1"/>
    <property type="molecule type" value="Genomic_DNA"/>
</dbReference>
<sequence length="228" mass="26882">MSQEKPKKKEIDEKTEKNKTEEEKKEEKKTEKKEVKKEEKENEKENEKEKEKEKEKEEEEKEKEEELPDPPYEWKQQPDTATVVLKIPEKIRGKNINYKLTVTHLTVGIKGEDPIIDGELWGKAEPEDSIWTLESVKGGKELTINLVKRGNGWWDSFIKGHKKMKQEDMVPDPISISDMDQESAREVNKMVFDMRQKQMGLPSSDELSKREKLQKQFPQFDFSQAKFN</sequence>
<feature type="region of interest" description="Disordered" evidence="3">
    <location>
        <begin position="1"/>
        <end position="77"/>
    </location>
</feature>
<dbReference type="Proteomes" id="UP001150062">
    <property type="component" value="Unassembled WGS sequence"/>
</dbReference>
<keyword evidence="2" id="KW-0963">Cytoplasm</keyword>
<evidence type="ECO:0000256" key="1">
    <source>
        <dbReference type="ARBA" id="ARBA00004496"/>
    </source>
</evidence>
<proteinExistence type="predicted"/>
<reference evidence="5" key="1">
    <citation type="submission" date="2022-08" db="EMBL/GenBank/DDBJ databases">
        <title>Novel sulfate-reducing endosymbionts in the free-living metamonad Anaeramoeba.</title>
        <authorList>
            <person name="Jerlstrom-Hultqvist J."/>
            <person name="Cepicka I."/>
            <person name="Gallot-Lavallee L."/>
            <person name="Salas-Leiva D."/>
            <person name="Curtis B.A."/>
            <person name="Zahonova K."/>
            <person name="Pipaliya S."/>
            <person name="Dacks J."/>
            <person name="Roger A.J."/>
        </authorList>
    </citation>
    <scope>NUCLEOTIDE SEQUENCE</scope>
    <source>
        <strain evidence="5">Schooner1</strain>
    </source>
</reference>
<evidence type="ECO:0000313" key="5">
    <source>
        <dbReference type="EMBL" id="KAJ6232292.1"/>
    </source>
</evidence>
<dbReference type="CDD" id="cd06467">
    <property type="entry name" value="p23_NUDC_like"/>
    <property type="match status" value="1"/>
</dbReference>
<feature type="compositionally biased region" description="Basic and acidic residues" evidence="3">
    <location>
        <begin position="1"/>
        <end position="55"/>
    </location>
</feature>
<comment type="subcellular location">
    <subcellularLocation>
        <location evidence="1">Cytoplasm</location>
    </subcellularLocation>
</comment>